<organism evidence="1 2">
    <name type="scientific">Zopfia rhizophila CBS 207.26</name>
    <dbReference type="NCBI Taxonomy" id="1314779"/>
    <lineage>
        <taxon>Eukaryota</taxon>
        <taxon>Fungi</taxon>
        <taxon>Dikarya</taxon>
        <taxon>Ascomycota</taxon>
        <taxon>Pezizomycotina</taxon>
        <taxon>Dothideomycetes</taxon>
        <taxon>Dothideomycetes incertae sedis</taxon>
        <taxon>Zopfiaceae</taxon>
        <taxon>Zopfia</taxon>
    </lineage>
</organism>
<dbReference type="Proteomes" id="UP000800200">
    <property type="component" value="Unassembled WGS sequence"/>
</dbReference>
<protein>
    <submittedName>
        <fullName evidence="1">Uncharacterized protein</fullName>
    </submittedName>
</protein>
<evidence type="ECO:0000313" key="2">
    <source>
        <dbReference type="Proteomes" id="UP000800200"/>
    </source>
</evidence>
<keyword evidence="2" id="KW-1185">Reference proteome</keyword>
<proteinExistence type="predicted"/>
<dbReference type="EMBL" id="ML994623">
    <property type="protein sequence ID" value="KAF2188691.1"/>
    <property type="molecule type" value="Genomic_DNA"/>
</dbReference>
<dbReference type="PANTHER" id="PTHR31252:SF11">
    <property type="entry name" value="DUF4419 DOMAIN-CONTAINING PROTEIN"/>
    <property type="match status" value="1"/>
</dbReference>
<sequence>MITQVNQISTKDITSVKDLLTEASPVESTEIKGVLSSSYDMSTDPSCGQHPRVGSRNSLVYTALKAYFGHHHLRNSASFINKSAERMRQIFVEHEGQKQLQRMKLLAGQIQENIQTPGLKEWILPNFTTTTDTDGQVASTMMVGAVQSYFKYHMVIVCGLSAVTLLGEKDDYEDMLERLEYLESLKLGEDVDRCRYSSRLCGANGRLSGWLAAFWFFNNKGWVQIYPAEAEYSISYDADDRWNKRVAERQCVPEFNYEVDIGDIPSALVSMPVAIGEGGPEDDDVVKCTLFAGVGRMGYKDCVGTVKERAQNGDARDGGDGELYAVQLLTR</sequence>
<reference evidence="1" key="1">
    <citation type="journal article" date="2020" name="Stud. Mycol.">
        <title>101 Dothideomycetes genomes: a test case for predicting lifestyles and emergence of pathogens.</title>
        <authorList>
            <person name="Haridas S."/>
            <person name="Albert R."/>
            <person name="Binder M."/>
            <person name="Bloem J."/>
            <person name="Labutti K."/>
            <person name="Salamov A."/>
            <person name="Andreopoulos B."/>
            <person name="Baker S."/>
            <person name="Barry K."/>
            <person name="Bills G."/>
            <person name="Bluhm B."/>
            <person name="Cannon C."/>
            <person name="Castanera R."/>
            <person name="Culley D."/>
            <person name="Daum C."/>
            <person name="Ezra D."/>
            <person name="Gonzalez J."/>
            <person name="Henrissat B."/>
            <person name="Kuo A."/>
            <person name="Liang C."/>
            <person name="Lipzen A."/>
            <person name="Lutzoni F."/>
            <person name="Magnuson J."/>
            <person name="Mondo S."/>
            <person name="Nolan M."/>
            <person name="Ohm R."/>
            <person name="Pangilinan J."/>
            <person name="Park H.-J."/>
            <person name="Ramirez L."/>
            <person name="Alfaro M."/>
            <person name="Sun H."/>
            <person name="Tritt A."/>
            <person name="Yoshinaga Y."/>
            <person name="Zwiers L.-H."/>
            <person name="Turgeon B."/>
            <person name="Goodwin S."/>
            <person name="Spatafora J."/>
            <person name="Crous P."/>
            <person name="Grigoriev I."/>
        </authorList>
    </citation>
    <scope>NUCLEOTIDE SEQUENCE</scope>
    <source>
        <strain evidence="1">CBS 207.26</strain>
    </source>
</reference>
<dbReference type="InterPro" id="IPR025533">
    <property type="entry name" value="DUF4419"/>
</dbReference>
<dbReference type="PANTHER" id="PTHR31252">
    <property type="entry name" value="DUF4419 DOMAIN-CONTAINING PROTEIN"/>
    <property type="match status" value="1"/>
</dbReference>
<gene>
    <name evidence="1" type="ORF">K469DRAFT_767959</name>
</gene>
<accession>A0A6A6E9Y9</accession>
<dbReference type="OrthoDB" id="9978173at2759"/>
<dbReference type="Pfam" id="PF14388">
    <property type="entry name" value="DUF4419"/>
    <property type="match status" value="2"/>
</dbReference>
<name>A0A6A6E9Y9_9PEZI</name>
<dbReference type="AlphaFoldDB" id="A0A6A6E9Y9"/>
<evidence type="ECO:0000313" key="1">
    <source>
        <dbReference type="EMBL" id="KAF2188691.1"/>
    </source>
</evidence>